<sequence>MTHRVFIFAGLLGLPLLPGCEKKVEESGAGAEISETDGGKAQRQWTCEEHWMVEGTVRDLQGMAKLCGAGDTEKTVPTAKSGHEYQVGKAGLKMSPSCWDIASYRPLLEEWKITQQAASDNAPDLLHDLLTPTAKVLQKANKEISERIKTTPAAARVHEEAAFLLGVFGLRHNAQQFNDLRPLLCRMTAHLAFAEKLREGKPPSDAGRWAEVLYDCHAGRPVKAREKMKSIPTEGDSGRWKRVVDLHVTGDWRRMQDLAEPSLAEAIVHARALKTHRGNPELMAFVTEREDLQATPEWSRLLSQQDRSVDDGHLAMRSGVTMEFFEAGEVFNLGKEPTPDKIAAFLAKDGAWGLVGKDGGPRVISDADWAGYFRRHFHMVCANVSRFALRQWGSHEAAVAWEKEVLPYCRKLPDVELIEPLVATREKDFQDDMRKVSDYARKHPERIPMGLWFDYRFPNLNVRPGTAMPNQEPWFREVSPPGTAHDPIHRIRFTGIQGGDWVKQIKALHKIDPWNRELCYELAENTGNNIESVKAAWGEVREYSKRPLNQILEGPRLTADERIETLRTFMSFDPDAGLDLGDALVIAGQPEEAHDAYETAYEKSPDRVGVSNKTRWLIHYYKSSGNDARAREIADHNEQVFSHEGLESAFVLAIRDKDAKRAKKIAEDIAERYDDHRYGLFAAWHGDGDESALREVFPNGLQDVTTADFEDVKSPKGCRLDKDSVVTRSVGVRSGDIVVAVDGKRVETMLQYDMLMRPILDPHTRLIIRRGRQVLEIDCQLPNRRLQVDMRAVGG</sequence>
<keyword evidence="3" id="KW-1185">Reference proteome</keyword>
<evidence type="ECO:0000313" key="2">
    <source>
        <dbReference type="EMBL" id="MBK1816176.1"/>
    </source>
</evidence>
<dbReference type="EMBL" id="JAENIK010000011">
    <property type="protein sequence ID" value="MBK1816176.1"/>
    <property type="molecule type" value="Genomic_DNA"/>
</dbReference>
<dbReference type="RefSeq" id="WP_200351131.1">
    <property type="nucleotide sequence ID" value="NZ_BAABHZ010000006.1"/>
</dbReference>
<feature type="repeat" description="TPR" evidence="1">
    <location>
        <begin position="574"/>
        <end position="607"/>
    </location>
</feature>
<dbReference type="PROSITE" id="PS50005">
    <property type="entry name" value="TPR"/>
    <property type="match status" value="1"/>
</dbReference>
<dbReference type="Proteomes" id="UP000600139">
    <property type="component" value="Unassembled WGS sequence"/>
</dbReference>
<evidence type="ECO:0000313" key="3">
    <source>
        <dbReference type="Proteomes" id="UP000600139"/>
    </source>
</evidence>
<comment type="caution">
    <text evidence="2">The sequence shown here is derived from an EMBL/GenBank/DDBJ whole genome shotgun (WGS) entry which is preliminary data.</text>
</comment>
<gene>
    <name evidence="2" type="ORF">JIN84_11175</name>
</gene>
<protein>
    <recommendedName>
        <fullName evidence="4">PDZ domain-containing protein</fullName>
    </recommendedName>
</protein>
<keyword evidence="1" id="KW-0802">TPR repeat</keyword>
<dbReference type="InterPro" id="IPR036034">
    <property type="entry name" value="PDZ_sf"/>
</dbReference>
<reference evidence="2" key="1">
    <citation type="submission" date="2021-01" db="EMBL/GenBank/DDBJ databases">
        <title>Modified the classification status of verrucomicrobia.</title>
        <authorList>
            <person name="Feng X."/>
        </authorList>
    </citation>
    <scope>NUCLEOTIDE SEQUENCE</scope>
    <source>
        <strain evidence="2">JCM 18052</strain>
    </source>
</reference>
<evidence type="ECO:0008006" key="4">
    <source>
        <dbReference type="Google" id="ProtNLM"/>
    </source>
</evidence>
<evidence type="ECO:0000256" key="1">
    <source>
        <dbReference type="PROSITE-ProRule" id="PRU00339"/>
    </source>
</evidence>
<name>A0A934R357_9BACT</name>
<organism evidence="2 3">
    <name type="scientific">Luteolibacter yonseiensis</name>
    <dbReference type="NCBI Taxonomy" id="1144680"/>
    <lineage>
        <taxon>Bacteria</taxon>
        <taxon>Pseudomonadati</taxon>
        <taxon>Verrucomicrobiota</taxon>
        <taxon>Verrucomicrobiia</taxon>
        <taxon>Verrucomicrobiales</taxon>
        <taxon>Verrucomicrobiaceae</taxon>
        <taxon>Luteolibacter</taxon>
    </lineage>
</organism>
<dbReference type="SUPFAM" id="SSF50156">
    <property type="entry name" value="PDZ domain-like"/>
    <property type="match status" value="1"/>
</dbReference>
<dbReference type="AlphaFoldDB" id="A0A934R357"/>
<dbReference type="InterPro" id="IPR019734">
    <property type="entry name" value="TPR_rpt"/>
</dbReference>
<accession>A0A934R357</accession>
<proteinExistence type="predicted"/>